<dbReference type="Gene3D" id="3.40.309.10">
    <property type="entry name" value="Aldehyde Dehydrogenase, Chain A, domain 2"/>
    <property type="match status" value="1"/>
</dbReference>
<evidence type="ECO:0000259" key="5">
    <source>
        <dbReference type="Pfam" id="PF00171"/>
    </source>
</evidence>
<dbReference type="FunFam" id="3.40.605.10:FF:000005">
    <property type="entry name" value="Succinate-semialdehyde dehydrogenase I"/>
    <property type="match status" value="1"/>
</dbReference>
<comment type="similarity">
    <text evidence="1 4">Belongs to the aldehyde dehydrogenase family.</text>
</comment>
<dbReference type="NCBIfam" id="TIGR01780">
    <property type="entry name" value="SSADH"/>
    <property type="match status" value="1"/>
</dbReference>
<dbReference type="PANTHER" id="PTHR43353">
    <property type="entry name" value="SUCCINATE-SEMIALDEHYDE DEHYDROGENASE, MITOCHONDRIAL"/>
    <property type="match status" value="1"/>
</dbReference>
<dbReference type="GO" id="GO:0009450">
    <property type="term" value="P:gamma-aminobutyric acid catabolic process"/>
    <property type="evidence" value="ECO:0007669"/>
    <property type="project" value="InterPro"/>
</dbReference>
<keyword evidence="2 4" id="KW-0560">Oxidoreductase</keyword>
<gene>
    <name evidence="6" type="ordered locus">M5M_19205</name>
</gene>
<dbReference type="PROSITE" id="PS00070">
    <property type="entry name" value="ALDEHYDE_DEHYDR_CYS"/>
    <property type="match status" value="1"/>
</dbReference>
<evidence type="ECO:0000313" key="6">
    <source>
        <dbReference type="EMBL" id="AFV00966.1"/>
    </source>
</evidence>
<feature type="domain" description="Aldehyde dehydrogenase" evidence="5">
    <location>
        <begin position="20"/>
        <end position="479"/>
    </location>
</feature>
<reference evidence="6 7" key="1">
    <citation type="journal article" date="2013" name="Genome Announc.">
        <title>Complete genome sequence of Simiduia agarivorans SA1(T), a marine bacterium able to degrade a variety of polysaccharides.</title>
        <authorList>
            <person name="Lin S.Y."/>
            <person name="Shieh W.Y."/>
            <person name="Chen J.S."/>
            <person name="Tang S.L."/>
        </authorList>
    </citation>
    <scope>NUCLEOTIDE SEQUENCE [LARGE SCALE GENOMIC DNA]</scope>
    <source>
        <strain evidence="7">DSM 21679 / JCM 13881 / BCRC 17597 / SA1</strain>
    </source>
</reference>
<dbReference type="InterPro" id="IPR016160">
    <property type="entry name" value="Ald_DH_CS_CYS"/>
</dbReference>
<dbReference type="HOGENOM" id="CLU_005391_0_2_6"/>
<dbReference type="FunFam" id="3.40.309.10:FF:000004">
    <property type="entry name" value="Succinate-semialdehyde dehydrogenase I"/>
    <property type="match status" value="1"/>
</dbReference>
<dbReference type="PANTHER" id="PTHR43353:SF5">
    <property type="entry name" value="SUCCINATE-SEMIALDEHYDE DEHYDROGENASE, MITOCHONDRIAL"/>
    <property type="match status" value="1"/>
</dbReference>
<dbReference type="GO" id="GO:0004777">
    <property type="term" value="F:succinate-semialdehyde dehydrogenase (NAD+) activity"/>
    <property type="evidence" value="ECO:0007669"/>
    <property type="project" value="TreeGrafter"/>
</dbReference>
<dbReference type="InterPro" id="IPR016162">
    <property type="entry name" value="Ald_DH_N"/>
</dbReference>
<dbReference type="PROSITE" id="PS00687">
    <property type="entry name" value="ALDEHYDE_DEHYDR_GLU"/>
    <property type="match status" value="1"/>
</dbReference>
<evidence type="ECO:0000256" key="2">
    <source>
        <dbReference type="ARBA" id="ARBA00023002"/>
    </source>
</evidence>
<sequence>MLTLKNPALLRSQSYIDGQWIDADSGETVPVTNPSTGAVITSIASCGADETRRAIAAADKAMPAWRAKSAKERANILRNWYNLVMANLDDLSLILTAEQGKPLAEARGEIIYGANYLEWFAEEAKRVYGDIIPAPAGDKRIVVVKQPVGVVASITPWNFPNAMITRKVAPALAAGCTFVGKPATETPLSALALAVLAEEAGVPAGVFNMVCGKSSRAIGGEMTSNPIVRKLTFTGSTPVGKVLMEQCAATVKKTSMELGGNAPFIVFDDADIDSAVAGAVASKYRNAGQTCVCSNRLLVQEGIYDAFVAKLAAAVKQLPLGDGQAPDTKVGPMINQKAANDVDAMVKDAVEKGAQVALGGKFSSLGACFYEPTILTQVSDDMRVFREEIFGPVAPVFKFKDEAEAIAMANDTEFGLAAYFYTRDIGRVWRVGEALEYGIVGINEGIISNEMAPFGGVKESGSGREGSKYGMDDYLEIKYMCMGGVDK</sequence>
<dbReference type="KEGG" id="saga:M5M_19205"/>
<dbReference type="InterPro" id="IPR050740">
    <property type="entry name" value="Aldehyde_DH_Superfamily"/>
</dbReference>
<dbReference type="STRING" id="1117647.M5M_19205"/>
<name>K4KRP8_SIMAS</name>
<dbReference type="RefSeq" id="WP_015049116.1">
    <property type="nucleotide sequence ID" value="NC_018868.3"/>
</dbReference>
<dbReference type="CDD" id="cd07103">
    <property type="entry name" value="ALDH_F5_SSADH_GabD"/>
    <property type="match status" value="1"/>
</dbReference>
<dbReference type="InterPro" id="IPR015590">
    <property type="entry name" value="Aldehyde_DH_dom"/>
</dbReference>
<evidence type="ECO:0000256" key="3">
    <source>
        <dbReference type="PROSITE-ProRule" id="PRU10007"/>
    </source>
</evidence>
<proteinExistence type="inferred from homology"/>
<accession>K4KRP8</accession>
<protein>
    <submittedName>
        <fullName evidence="6">Succinate-semialdehyde dehydrogenase</fullName>
    </submittedName>
</protein>
<keyword evidence="7" id="KW-1185">Reference proteome</keyword>
<dbReference type="GO" id="GO:0005829">
    <property type="term" value="C:cytosol"/>
    <property type="evidence" value="ECO:0007669"/>
    <property type="project" value="TreeGrafter"/>
</dbReference>
<dbReference type="AlphaFoldDB" id="K4KRP8"/>
<feature type="active site" evidence="3">
    <location>
        <position position="257"/>
    </location>
</feature>
<dbReference type="SUPFAM" id="SSF53720">
    <property type="entry name" value="ALDH-like"/>
    <property type="match status" value="1"/>
</dbReference>
<evidence type="ECO:0000256" key="1">
    <source>
        <dbReference type="ARBA" id="ARBA00009986"/>
    </source>
</evidence>
<dbReference type="EMBL" id="CP003746">
    <property type="protein sequence ID" value="AFV00966.1"/>
    <property type="molecule type" value="Genomic_DNA"/>
</dbReference>
<dbReference type="InterPro" id="IPR010102">
    <property type="entry name" value="Succ_semiAld_DH"/>
</dbReference>
<dbReference type="InterPro" id="IPR016161">
    <property type="entry name" value="Ald_DH/histidinol_DH"/>
</dbReference>
<dbReference type="OrthoDB" id="5887723at2"/>
<dbReference type="InterPro" id="IPR029510">
    <property type="entry name" value="Ald_DH_CS_GLU"/>
</dbReference>
<dbReference type="Pfam" id="PF00171">
    <property type="entry name" value="Aldedh"/>
    <property type="match status" value="1"/>
</dbReference>
<organism evidence="6 7">
    <name type="scientific">Simiduia agarivorans (strain DSM 21679 / JCM 13881 / BCRC 17597 / SA1)</name>
    <dbReference type="NCBI Taxonomy" id="1117647"/>
    <lineage>
        <taxon>Bacteria</taxon>
        <taxon>Pseudomonadati</taxon>
        <taxon>Pseudomonadota</taxon>
        <taxon>Gammaproteobacteria</taxon>
        <taxon>Cellvibrionales</taxon>
        <taxon>Cellvibrionaceae</taxon>
        <taxon>Simiduia</taxon>
    </lineage>
</organism>
<dbReference type="Proteomes" id="UP000000466">
    <property type="component" value="Chromosome"/>
</dbReference>
<dbReference type="InterPro" id="IPR016163">
    <property type="entry name" value="Ald_DH_C"/>
</dbReference>
<dbReference type="eggNOG" id="COG1012">
    <property type="taxonomic scope" value="Bacteria"/>
</dbReference>
<dbReference type="Gene3D" id="3.40.605.10">
    <property type="entry name" value="Aldehyde Dehydrogenase, Chain A, domain 1"/>
    <property type="match status" value="1"/>
</dbReference>
<evidence type="ECO:0000256" key="4">
    <source>
        <dbReference type="RuleBase" id="RU003345"/>
    </source>
</evidence>
<evidence type="ECO:0000313" key="7">
    <source>
        <dbReference type="Proteomes" id="UP000000466"/>
    </source>
</evidence>